<keyword evidence="4" id="KW-1185">Reference proteome</keyword>
<dbReference type="SUPFAM" id="SSF48371">
    <property type="entry name" value="ARM repeat"/>
    <property type="match status" value="1"/>
</dbReference>
<dbReference type="Proteomes" id="UP000829196">
    <property type="component" value="Unassembled WGS sequence"/>
</dbReference>
<dbReference type="InterPro" id="IPR057599">
    <property type="entry name" value="TORTIFOLIA1/TORL1-2_C"/>
</dbReference>
<dbReference type="EMBL" id="JAGYWB010000016">
    <property type="protein sequence ID" value="KAI0497083.1"/>
    <property type="molecule type" value="Genomic_DNA"/>
</dbReference>
<dbReference type="InterPro" id="IPR016024">
    <property type="entry name" value="ARM-type_fold"/>
</dbReference>
<evidence type="ECO:0000313" key="3">
    <source>
        <dbReference type="EMBL" id="KAI0497083.1"/>
    </source>
</evidence>
<evidence type="ECO:0000313" key="4">
    <source>
        <dbReference type="Proteomes" id="UP000829196"/>
    </source>
</evidence>
<dbReference type="OrthoDB" id="298726at2759"/>
<name>A0A8T3ALF4_DENNO</name>
<gene>
    <name evidence="3" type="ORF">KFK09_023411</name>
</gene>
<dbReference type="SMR" id="A0A8T3ALF4"/>
<dbReference type="InterPro" id="IPR033337">
    <property type="entry name" value="TORTIFOLIA1/SINE1-2"/>
</dbReference>
<dbReference type="InterPro" id="IPR057600">
    <property type="entry name" value="TORTIFOLIA1/SINE1-2_N"/>
</dbReference>
<dbReference type="GO" id="GO:0005874">
    <property type="term" value="C:microtubule"/>
    <property type="evidence" value="ECO:0007669"/>
    <property type="project" value="InterPro"/>
</dbReference>
<dbReference type="AlphaFoldDB" id="A0A8T3ALF4"/>
<dbReference type="Pfam" id="PF24713">
    <property type="entry name" value="TOR1L1_C"/>
    <property type="match status" value="1"/>
</dbReference>
<evidence type="ECO:0008006" key="5">
    <source>
        <dbReference type="Google" id="ProtNLM"/>
    </source>
</evidence>
<dbReference type="Pfam" id="PF24714">
    <property type="entry name" value="TOR1L1_N"/>
    <property type="match status" value="1"/>
</dbReference>
<protein>
    <recommendedName>
        <fullName evidence="5">TOG domain-containing protein</fullName>
    </recommendedName>
</protein>
<accession>A0A8T3ALF4</accession>
<proteinExistence type="predicted"/>
<evidence type="ECO:0000259" key="1">
    <source>
        <dbReference type="Pfam" id="PF24713"/>
    </source>
</evidence>
<dbReference type="Gene3D" id="1.25.10.10">
    <property type="entry name" value="Leucine-rich Repeat Variant"/>
    <property type="match status" value="1"/>
</dbReference>
<feature type="domain" description="TORTIFOLIA1/TORL1-2 C-terminal" evidence="1">
    <location>
        <begin position="697"/>
        <end position="826"/>
    </location>
</feature>
<dbReference type="PANTHER" id="PTHR31355:SF22">
    <property type="entry name" value="TORTIFOLIA1-LIKE PROTEIN 2"/>
    <property type="match status" value="1"/>
</dbReference>
<sequence>MRSQRISLKVKGSGRMVTPQQAIYELKHRVVLSLNKIADRDTYQLGVEELEKIAEGLTPEGIFPFLSCIIDTDSEQKSAVRKECIKVLGTLARFHGNLMYAHVGKMVASIIKRLKDSDSTVRDACVETAGILTMTMGSSGGGENGFVALVKPFFEALGEQNRYVQTGSSLCLTRVIDEAREPPITLLAQMLTRVVKLLKNQHFMAKPALIELIRSIVQAGGASTDNALHLAVTSIAEALKCNDWTTRKAASLALAGIAASAGSAVGYLKTSCISSLESCRFDKVKPVRDAVVHALQCWKALPGTDSCDPSEAGSSTKDIISGDYTDLTCTSDGGWRHSTSKTSSMAALSGTSSNSTKKRTPLTIMKNIPNQMQDYQHKDSNEWHIEVSLPKSNRTFSTDDNHEELQRSTIRKEHLTNENATRCWHATYERDKIEEKTVSSNMSNFISEICENKHAAANNEYLDEGSSANINTIDSGPVTEEIDSEGFRILECNSVDSTVTDVASHGLRGCCLHVSNELAFIRKQLLDIKTKQSKILNLFEVFVGNTTSTLSTLHSKVENLEGTVDELTQTCAQKGSNLNIEGLKYLKKNQSETSSPRLSTCTPRSSFDCRPHSIMLSSNRTQLCKDKLLSRSESNSSAKDGFDLWRDPTIKLIRNPVGINVQKNTGRRKVKENENLFSVLTSSVSSKQENFDNEAISWKIINDYMRDRDVESIYQETLSSGDDVSLLELMNRTGPVLENLSPEVASQVLGILTRKFLNHSFMPSMIPWLQQVVDLSHFQGTKQPFLSKKGQMEFLYALKGMAEVDYINHGDRISIAQFAVKLSKLWGEAASRRIPLPRGPNESIKPGKTAKV</sequence>
<comment type="caution">
    <text evidence="3">The sequence shown here is derived from an EMBL/GenBank/DDBJ whole genome shotgun (WGS) entry which is preliminary data.</text>
</comment>
<organism evidence="3 4">
    <name type="scientific">Dendrobium nobile</name>
    <name type="common">Orchid</name>
    <dbReference type="NCBI Taxonomy" id="94219"/>
    <lineage>
        <taxon>Eukaryota</taxon>
        <taxon>Viridiplantae</taxon>
        <taxon>Streptophyta</taxon>
        <taxon>Embryophyta</taxon>
        <taxon>Tracheophyta</taxon>
        <taxon>Spermatophyta</taxon>
        <taxon>Magnoliopsida</taxon>
        <taxon>Liliopsida</taxon>
        <taxon>Asparagales</taxon>
        <taxon>Orchidaceae</taxon>
        <taxon>Epidendroideae</taxon>
        <taxon>Malaxideae</taxon>
        <taxon>Dendrobiinae</taxon>
        <taxon>Dendrobium</taxon>
    </lineage>
</organism>
<evidence type="ECO:0000259" key="2">
    <source>
        <dbReference type="Pfam" id="PF24714"/>
    </source>
</evidence>
<dbReference type="InterPro" id="IPR011989">
    <property type="entry name" value="ARM-like"/>
</dbReference>
<feature type="domain" description="TORTIFOLIA1/SINE1-2 N-terminal" evidence="2">
    <location>
        <begin position="25"/>
        <end position="299"/>
    </location>
</feature>
<dbReference type="GO" id="GO:0008017">
    <property type="term" value="F:microtubule binding"/>
    <property type="evidence" value="ECO:0007669"/>
    <property type="project" value="InterPro"/>
</dbReference>
<reference evidence="3" key="1">
    <citation type="journal article" date="2022" name="Front. Genet.">
        <title>Chromosome-Scale Assembly of the Dendrobium nobile Genome Provides Insights Into the Molecular Mechanism of the Biosynthesis of the Medicinal Active Ingredient of Dendrobium.</title>
        <authorList>
            <person name="Xu Q."/>
            <person name="Niu S.-C."/>
            <person name="Li K.-L."/>
            <person name="Zheng P.-J."/>
            <person name="Zhang X.-J."/>
            <person name="Jia Y."/>
            <person name="Liu Y."/>
            <person name="Niu Y.-X."/>
            <person name="Yu L.-H."/>
            <person name="Chen D.-F."/>
            <person name="Zhang G.-Q."/>
        </authorList>
    </citation>
    <scope>NUCLEOTIDE SEQUENCE</scope>
    <source>
        <tissue evidence="3">Leaf</tissue>
    </source>
</reference>
<dbReference type="PANTHER" id="PTHR31355">
    <property type="entry name" value="MICROTUBULE-ASSOCIATED PROTEIN TORTIFOLIA1"/>
    <property type="match status" value="1"/>
</dbReference>